<dbReference type="Gene3D" id="6.10.140.60">
    <property type="match status" value="1"/>
</dbReference>
<evidence type="ECO:0000259" key="15">
    <source>
        <dbReference type="PROSITE" id="PS51767"/>
    </source>
</evidence>
<dbReference type="InterPro" id="IPR033121">
    <property type="entry name" value="PEPTIDASE_A1"/>
</dbReference>
<feature type="domain" description="Peptidase A1" evidence="15">
    <location>
        <begin position="73"/>
        <end position="373"/>
    </location>
</feature>
<keyword evidence="17" id="KW-1185">Reference proteome</keyword>
<evidence type="ECO:0000256" key="1">
    <source>
        <dbReference type="ARBA" id="ARBA00001898"/>
    </source>
</evidence>
<gene>
    <name evidence="16" type="ORF">NDU88_009401</name>
</gene>
<comment type="similarity">
    <text evidence="3 13">Belongs to the peptidase A1 family.</text>
</comment>
<keyword evidence="9" id="KW-0325">Glycoprotein</keyword>
<comment type="subunit">
    <text evidence="4">Homodimer; disulfide-linked.</text>
</comment>
<evidence type="ECO:0000256" key="7">
    <source>
        <dbReference type="ARBA" id="ARBA00022729"/>
    </source>
</evidence>
<evidence type="ECO:0000256" key="9">
    <source>
        <dbReference type="ARBA" id="ARBA00023180"/>
    </source>
</evidence>
<evidence type="ECO:0000256" key="13">
    <source>
        <dbReference type="RuleBase" id="RU000454"/>
    </source>
</evidence>
<organism evidence="16 17">
    <name type="scientific">Pleurodeles waltl</name>
    <name type="common">Iberian ribbed newt</name>
    <dbReference type="NCBI Taxonomy" id="8319"/>
    <lineage>
        <taxon>Eukaryota</taxon>
        <taxon>Metazoa</taxon>
        <taxon>Chordata</taxon>
        <taxon>Craniata</taxon>
        <taxon>Vertebrata</taxon>
        <taxon>Euteleostomi</taxon>
        <taxon>Amphibia</taxon>
        <taxon>Batrachia</taxon>
        <taxon>Caudata</taxon>
        <taxon>Salamandroidea</taxon>
        <taxon>Salamandridae</taxon>
        <taxon>Pleurodelinae</taxon>
        <taxon>Pleurodeles</taxon>
    </lineage>
</organism>
<comment type="subcellular location">
    <subcellularLocation>
        <location evidence="2">Secreted</location>
    </subcellularLocation>
</comment>
<evidence type="ECO:0000313" key="17">
    <source>
        <dbReference type="Proteomes" id="UP001066276"/>
    </source>
</evidence>
<dbReference type="InterPro" id="IPR021109">
    <property type="entry name" value="Peptidase_aspartic_dom_sf"/>
</dbReference>
<dbReference type="Pfam" id="PF00026">
    <property type="entry name" value="Asp"/>
    <property type="match status" value="1"/>
</dbReference>
<evidence type="ECO:0000313" key="16">
    <source>
        <dbReference type="EMBL" id="KAJ1121288.1"/>
    </source>
</evidence>
<dbReference type="Proteomes" id="UP001066276">
    <property type="component" value="Chromosome 8"/>
</dbReference>
<dbReference type="EC" id="3.4.23.34" evidence="5"/>
<dbReference type="PANTHER" id="PTHR47966:SF49">
    <property type="entry name" value="PEPSIN A-5"/>
    <property type="match status" value="1"/>
</dbReference>
<sequence>MKCLLLLGLVALSECLVKIPLQKGKSMREQMREDGTLKDFLKLHTIDSANKYAPVLDTDVLYEPMINYFDTTYYGTISIGTPPQDFKVIFDTGSANLWVPSVYCSSPACLNHNRFDPSSSSTFQSTNENLSIHYGKGSITGVIGYDTVQVGDLVVTSQAFGLCTTEAQHFAHRPYDGIMGMAYPSDAHDDAAPVFDNMWNQGLLSEDLFSVYLSEEGDSGSVVIFGGIDSSYYSGDLNWVPVSRQRYWQISIDSVSMNGYIVACEGGCQAIVDTGTTNLDASPSGVASIQNAIGASVNSDGEYEVDCNSISSLPDIVFTISGVDYPVPASAYIDQKDCTVNIHSNSRFWVLGDVFIREYYVVFDRANNVIGLASSN</sequence>
<reference evidence="16" key="1">
    <citation type="journal article" date="2022" name="bioRxiv">
        <title>Sequencing and chromosome-scale assembly of the giantPleurodeles waltlgenome.</title>
        <authorList>
            <person name="Brown T."/>
            <person name="Elewa A."/>
            <person name="Iarovenko S."/>
            <person name="Subramanian E."/>
            <person name="Araus A.J."/>
            <person name="Petzold A."/>
            <person name="Susuki M."/>
            <person name="Suzuki K.-i.T."/>
            <person name="Hayashi T."/>
            <person name="Toyoda A."/>
            <person name="Oliveira C."/>
            <person name="Osipova E."/>
            <person name="Leigh N.D."/>
            <person name="Simon A."/>
            <person name="Yun M.H."/>
        </authorList>
    </citation>
    <scope>NUCLEOTIDE SEQUENCE</scope>
    <source>
        <strain evidence="16">20211129_DDA</strain>
        <tissue evidence="16">Liver</tissue>
    </source>
</reference>
<evidence type="ECO:0000256" key="14">
    <source>
        <dbReference type="SAM" id="SignalP"/>
    </source>
</evidence>
<dbReference type="Pfam" id="PF07966">
    <property type="entry name" value="A1_Propeptide"/>
    <property type="match status" value="1"/>
</dbReference>
<keyword evidence="7 14" id="KW-0732">Signal</keyword>
<dbReference type="PRINTS" id="PR00792">
    <property type="entry name" value="PEPSIN"/>
</dbReference>
<accession>A0AAV7P6H1</accession>
<name>A0AAV7P6H1_PLEWA</name>
<evidence type="ECO:0000256" key="2">
    <source>
        <dbReference type="ARBA" id="ARBA00004613"/>
    </source>
</evidence>
<comment type="catalytic activity">
    <reaction evidence="1">
        <text>Similar to cathepsin D, but slightly broader specificity.</text>
        <dbReference type="EC" id="3.4.23.34"/>
    </reaction>
</comment>
<dbReference type="InterPro" id="IPR001461">
    <property type="entry name" value="Aspartic_peptidase_A1"/>
</dbReference>
<proteinExistence type="inferred from homology"/>
<evidence type="ECO:0000256" key="4">
    <source>
        <dbReference type="ARBA" id="ARBA00011748"/>
    </source>
</evidence>
<feature type="chain" id="PRO_5043742564" description="cathepsin E" evidence="14">
    <location>
        <begin position="16"/>
        <end position="376"/>
    </location>
</feature>
<evidence type="ECO:0000256" key="11">
    <source>
        <dbReference type="PIRSR" id="PIRSR601461-1"/>
    </source>
</evidence>
<dbReference type="FunFam" id="2.40.70.10:FF:000006">
    <property type="entry name" value="Cathepsin E"/>
    <property type="match status" value="1"/>
</dbReference>
<feature type="disulfide bond" evidence="12">
    <location>
        <begin position="104"/>
        <end position="109"/>
    </location>
</feature>
<feature type="disulfide bond" evidence="12">
    <location>
        <begin position="307"/>
        <end position="338"/>
    </location>
</feature>
<evidence type="ECO:0000256" key="6">
    <source>
        <dbReference type="ARBA" id="ARBA00022525"/>
    </source>
</evidence>
<feature type="signal peptide" evidence="14">
    <location>
        <begin position="1"/>
        <end position="15"/>
    </location>
</feature>
<evidence type="ECO:0000256" key="3">
    <source>
        <dbReference type="ARBA" id="ARBA00007447"/>
    </source>
</evidence>
<comment type="caution">
    <text evidence="16">The sequence shown here is derived from an EMBL/GenBank/DDBJ whole genome shotgun (WGS) entry which is preliminary data.</text>
</comment>
<dbReference type="AlphaFoldDB" id="A0AAV7P6H1"/>
<dbReference type="PROSITE" id="PS00141">
    <property type="entry name" value="ASP_PROTEASE"/>
    <property type="match status" value="2"/>
</dbReference>
<keyword evidence="13" id="KW-0378">Hydrolase</keyword>
<evidence type="ECO:0000256" key="5">
    <source>
        <dbReference type="ARBA" id="ARBA00013240"/>
    </source>
</evidence>
<dbReference type="GO" id="GO:0005576">
    <property type="term" value="C:extracellular region"/>
    <property type="evidence" value="ECO:0007669"/>
    <property type="project" value="UniProtKB-SubCell"/>
</dbReference>
<dbReference type="PROSITE" id="PS51767">
    <property type="entry name" value="PEPTIDASE_A1"/>
    <property type="match status" value="1"/>
</dbReference>
<dbReference type="InterPro" id="IPR001969">
    <property type="entry name" value="Aspartic_peptidase_AS"/>
</dbReference>
<keyword evidence="8 12" id="KW-1015">Disulfide bond</keyword>
<dbReference type="SUPFAM" id="SSF50630">
    <property type="entry name" value="Acid proteases"/>
    <property type="match status" value="1"/>
</dbReference>
<protein>
    <recommendedName>
        <fullName evidence="5">cathepsin E</fullName>
        <ecNumber evidence="5">3.4.23.34</ecNumber>
    </recommendedName>
</protein>
<dbReference type="Gene3D" id="2.40.70.10">
    <property type="entry name" value="Acid Proteases"/>
    <property type="match status" value="2"/>
</dbReference>
<evidence type="ECO:0000256" key="10">
    <source>
        <dbReference type="ARBA" id="ARBA00058213"/>
    </source>
</evidence>
<dbReference type="EMBL" id="JANPWB010000012">
    <property type="protein sequence ID" value="KAJ1121288.1"/>
    <property type="molecule type" value="Genomic_DNA"/>
</dbReference>
<feature type="disulfide bond" evidence="12">
    <location>
        <begin position="264"/>
        <end position="268"/>
    </location>
</feature>
<keyword evidence="13" id="KW-0064">Aspartyl protease</keyword>
<feature type="active site" evidence="11">
    <location>
        <position position="273"/>
    </location>
</feature>
<feature type="active site" evidence="11">
    <location>
        <position position="91"/>
    </location>
</feature>
<dbReference type="GO" id="GO:0004190">
    <property type="term" value="F:aspartic-type endopeptidase activity"/>
    <property type="evidence" value="ECO:0007669"/>
    <property type="project" value="UniProtKB-KW"/>
</dbReference>
<evidence type="ECO:0000256" key="12">
    <source>
        <dbReference type="PIRSR" id="PIRSR601461-2"/>
    </source>
</evidence>
<comment type="function">
    <text evidence="10">May have a role in immune function. Probably involved in the processing of antigenic peptides during MHC class II-mediated antigen presentation.</text>
</comment>
<dbReference type="InterPro" id="IPR012848">
    <property type="entry name" value="Aspartic_peptidase_N"/>
</dbReference>
<dbReference type="GO" id="GO:0006508">
    <property type="term" value="P:proteolysis"/>
    <property type="evidence" value="ECO:0007669"/>
    <property type="project" value="UniProtKB-KW"/>
</dbReference>
<evidence type="ECO:0000256" key="8">
    <source>
        <dbReference type="ARBA" id="ARBA00023157"/>
    </source>
</evidence>
<keyword evidence="13" id="KW-0645">Protease</keyword>
<dbReference type="FunFam" id="2.40.70.10:FF:000004">
    <property type="entry name" value="Pepsin A"/>
    <property type="match status" value="1"/>
</dbReference>
<keyword evidence="6" id="KW-0964">Secreted</keyword>
<dbReference type="PANTHER" id="PTHR47966">
    <property type="entry name" value="BETA-SITE APP-CLEAVING ENZYME, ISOFORM A-RELATED"/>
    <property type="match status" value="1"/>
</dbReference>